<proteinExistence type="predicted"/>
<name>A0ABT5XY25_9FLAO</name>
<dbReference type="RefSeq" id="WP_275615328.1">
    <property type="nucleotide sequence ID" value="NZ_JARFVB010000003.1"/>
</dbReference>
<keyword evidence="2" id="KW-1185">Reference proteome</keyword>
<protein>
    <recommendedName>
        <fullName evidence="3">Thioesterase domain-containing protein</fullName>
    </recommendedName>
</protein>
<evidence type="ECO:0008006" key="3">
    <source>
        <dbReference type="Google" id="ProtNLM"/>
    </source>
</evidence>
<evidence type="ECO:0000313" key="1">
    <source>
        <dbReference type="EMBL" id="MDF0716089.1"/>
    </source>
</evidence>
<evidence type="ECO:0000313" key="2">
    <source>
        <dbReference type="Proteomes" id="UP001221366"/>
    </source>
</evidence>
<dbReference type="EMBL" id="JARFVB010000003">
    <property type="protein sequence ID" value="MDF0716089.1"/>
    <property type="molecule type" value="Genomic_DNA"/>
</dbReference>
<sequence>MLYLREGHGLFGTASLFDLTFLKSVPIDLTFTEQATGLGQVVRVFGPASRDKGEARG</sequence>
<gene>
    <name evidence="1" type="ORF">PY092_08030</name>
</gene>
<accession>A0ABT5XY25</accession>
<comment type="caution">
    <text evidence="1">The sequence shown here is derived from an EMBL/GenBank/DDBJ whole genome shotgun (WGS) entry which is preliminary data.</text>
</comment>
<dbReference type="Proteomes" id="UP001221366">
    <property type="component" value="Unassembled WGS sequence"/>
</dbReference>
<reference evidence="1 2" key="1">
    <citation type="submission" date="2023-03" db="EMBL/GenBank/DDBJ databases">
        <title>Muricauda XX sp. nov. and Muricauda XXX sp. nov., two novel species isolated from Okinawa Trough.</title>
        <authorList>
            <person name="Cao W."/>
            <person name="Deng X."/>
        </authorList>
    </citation>
    <scope>NUCLEOTIDE SEQUENCE [LARGE SCALE GENOMIC DNA]</scope>
    <source>
        <strain evidence="1 2">334s03</strain>
    </source>
</reference>
<organism evidence="1 2">
    <name type="scientific">Flagellimonas yonaguniensis</name>
    <dbReference type="NCBI Taxonomy" id="3031325"/>
    <lineage>
        <taxon>Bacteria</taxon>
        <taxon>Pseudomonadati</taxon>
        <taxon>Bacteroidota</taxon>
        <taxon>Flavobacteriia</taxon>
        <taxon>Flavobacteriales</taxon>
        <taxon>Flavobacteriaceae</taxon>
        <taxon>Flagellimonas</taxon>
    </lineage>
</organism>